<evidence type="ECO:0000313" key="3">
    <source>
        <dbReference type="Proteomes" id="UP000248405"/>
    </source>
</evidence>
<evidence type="ECO:0008006" key="4">
    <source>
        <dbReference type="Google" id="ProtNLM"/>
    </source>
</evidence>
<feature type="region of interest" description="Disordered" evidence="1">
    <location>
        <begin position="120"/>
        <end position="141"/>
    </location>
</feature>
<dbReference type="OrthoDB" id="2156052at2759"/>
<dbReference type="Proteomes" id="UP000248405">
    <property type="component" value="Unassembled WGS sequence"/>
</dbReference>
<proteinExistence type="predicted"/>
<sequence>MPSLGFEIQLVKSGTNLTGSAVPVFLGSIDLDMVYFLHGAGDIRHMLLMGWGGENVRRVMENNPTIQRAISRSERKILSLGVVHDDFRLENILWNEELQRALIINFHRCHLNNRLIRPKSRSEKRISNGAEDQISKRARPI</sequence>
<accession>A0A319BB73</accession>
<name>A0A319BB73_ASPVC</name>
<reference evidence="2" key="1">
    <citation type="submission" date="2016-12" db="EMBL/GenBank/DDBJ databases">
        <title>The genomes of Aspergillus section Nigri reveals drivers in fungal speciation.</title>
        <authorList>
            <consortium name="DOE Joint Genome Institute"/>
            <person name="Vesth T.C."/>
            <person name="Nybo J."/>
            <person name="Theobald S."/>
            <person name="Brandl J."/>
            <person name="Frisvad J.C."/>
            <person name="Nielsen K.F."/>
            <person name="Lyhne E.K."/>
            <person name="Kogle M.E."/>
            <person name="Kuo A."/>
            <person name="Riley R."/>
            <person name="Clum A."/>
            <person name="Nolan M."/>
            <person name="Lipzen A."/>
            <person name="Salamov A."/>
            <person name="Henrissat B."/>
            <person name="Wiebenga A."/>
            <person name="De Vries R.P."/>
            <person name="Grigoriev I.V."/>
            <person name="Mortensen U.H."/>
            <person name="Andersen M.R."/>
            <person name="Baker S.E."/>
        </authorList>
    </citation>
    <scope>NUCLEOTIDE SEQUENCE [LARGE SCALE GENOMIC DNA]</scope>
    <source>
        <strain evidence="2">CBS 113365</strain>
    </source>
</reference>
<protein>
    <recommendedName>
        <fullName evidence="4">Protein kinase domain-containing protein</fullName>
    </recommendedName>
</protein>
<dbReference type="InterPro" id="IPR011009">
    <property type="entry name" value="Kinase-like_dom_sf"/>
</dbReference>
<dbReference type="GeneID" id="37215416"/>
<organism evidence="2 3">
    <name type="scientific">Aspergillus vadensis (strain CBS 113365 / IMI 142717 / IBT 24658)</name>
    <dbReference type="NCBI Taxonomy" id="1448311"/>
    <lineage>
        <taxon>Eukaryota</taxon>
        <taxon>Fungi</taxon>
        <taxon>Dikarya</taxon>
        <taxon>Ascomycota</taxon>
        <taxon>Pezizomycotina</taxon>
        <taxon>Eurotiomycetes</taxon>
        <taxon>Eurotiomycetidae</taxon>
        <taxon>Eurotiales</taxon>
        <taxon>Aspergillaceae</taxon>
        <taxon>Aspergillus</taxon>
        <taxon>Aspergillus subgen. Circumdati</taxon>
    </lineage>
</organism>
<dbReference type="AlphaFoldDB" id="A0A319BB73"/>
<dbReference type="Gene3D" id="1.10.510.10">
    <property type="entry name" value="Transferase(Phosphotransferase) domain 1"/>
    <property type="match status" value="1"/>
</dbReference>
<dbReference type="SUPFAM" id="SSF56112">
    <property type="entry name" value="Protein kinase-like (PK-like)"/>
    <property type="match status" value="1"/>
</dbReference>
<gene>
    <name evidence="2" type="ORF">BO88DRAFT_454717</name>
</gene>
<dbReference type="RefSeq" id="XP_025561604.1">
    <property type="nucleotide sequence ID" value="XM_025710824.1"/>
</dbReference>
<evidence type="ECO:0000313" key="2">
    <source>
        <dbReference type="EMBL" id="PYH67810.1"/>
    </source>
</evidence>
<dbReference type="EMBL" id="KZ821628">
    <property type="protein sequence ID" value="PYH67810.1"/>
    <property type="molecule type" value="Genomic_DNA"/>
</dbReference>
<evidence type="ECO:0000256" key="1">
    <source>
        <dbReference type="SAM" id="MobiDB-lite"/>
    </source>
</evidence>
<keyword evidence="3" id="KW-1185">Reference proteome</keyword>